<comment type="subcellular location">
    <subcellularLocation>
        <location evidence="2">Secreted</location>
    </subcellularLocation>
</comment>
<dbReference type="Proteomes" id="UP000050424">
    <property type="component" value="Unassembled WGS sequence"/>
</dbReference>
<keyword evidence="11" id="KW-0119">Carbohydrate metabolism</keyword>
<comment type="similarity">
    <text evidence="13">Belongs to the polysaccharide monooxygenase AA9 family.</text>
</comment>
<evidence type="ECO:0000256" key="5">
    <source>
        <dbReference type="ARBA" id="ARBA00022729"/>
    </source>
</evidence>
<organism evidence="19 20">
    <name type="scientific">Neonectria ditissima</name>
    <dbReference type="NCBI Taxonomy" id="78410"/>
    <lineage>
        <taxon>Eukaryota</taxon>
        <taxon>Fungi</taxon>
        <taxon>Dikarya</taxon>
        <taxon>Ascomycota</taxon>
        <taxon>Pezizomycotina</taxon>
        <taxon>Sordariomycetes</taxon>
        <taxon>Hypocreomycetidae</taxon>
        <taxon>Hypocreales</taxon>
        <taxon>Nectriaceae</taxon>
        <taxon>Neonectria</taxon>
    </lineage>
</organism>
<keyword evidence="12" id="KW-0624">Polysaccharide degradation</keyword>
<keyword evidence="7" id="KW-0560">Oxidoreductase</keyword>
<feature type="compositionally biased region" description="Low complexity" evidence="16">
    <location>
        <begin position="258"/>
        <end position="270"/>
    </location>
</feature>
<evidence type="ECO:0000256" key="3">
    <source>
        <dbReference type="ARBA" id="ARBA00022525"/>
    </source>
</evidence>
<dbReference type="AlphaFoldDB" id="A0A0P7BER3"/>
<proteinExistence type="inferred from homology"/>
<evidence type="ECO:0000313" key="20">
    <source>
        <dbReference type="Proteomes" id="UP000050424"/>
    </source>
</evidence>
<dbReference type="CDD" id="cd21175">
    <property type="entry name" value="LPMO_AA9"/>
    <property type="match status" value="1"/>
</dbReference>
<evidence type="ECO:0000259" key="18">
    <source>
        <dbReference type="Pfam" id="PF03443"/>
    </source>
</evidence>
<dbReference type="GO" id="GO:0005576">
    <property type="term" value="C:extracellular region"/>
    <property type="evidence" value="ECO:0007669"/>
    <property type="project" value="UniProtKB-SubCell"/>
</dbReference>
<keyword evidence="6" id="KW-0136">Cellulose degradation</keyword>
<reference evidence="19 20" key="1">
    <citation type="submission" date="2015-09" db="EMBL/GenBank/DDBJ databases">
        <title>Draft genome of a European isolate of the apple canker pathogen Neonectria ditissima.</title>
        <authorList>
            <person name="Gomez-Cortecero A."/>
            <person name="Harrison R.J."/>
            <person name="Armitage A.D."/>
        </authorList>
    </citation>
    <scope>NUCLEOTIDE SEQUENCE [LARGE SCALE GENOMIC DNA]</scope>
    <source>
        <strain evidence="19 20">R09/05</strain>
    </source>
</reference>
<dbReference type="PANTHER" id="PTHR33353:SF36">
    <property type="entry name" value="ENDO-BETA-1,4-GLUCANASE D"/>
    <property type="match status" value="1"/>
</dbReference>
<evidence type="ECO:0000256" key="4">
    <source>
        <dbReference type="ARBA" id="ARBA00022723"/>
    </source>
</evidence>
<evidence type="ECO:0000256" key="8">
    <source>
        <dbReference type="ARBA" id="ARBA00023008"/>
    </source>
</evidence>
<evidence type="ECO:0000313" key="19">
    <source>
        <dbReference type="EMBL" id="KPM44001.1"/>
    </source>
</evidence>
<comment type="catalytic activity">
    <reaction evidence="14">
        <text>[(1-&gt;4)-beta-D-glucosyl]n+m + reduced acceptor + O2 = 4-dehydro-beta-D-glucosyl-[(1-&gt;4)-beta-D-glucosyl]n-1 + [(1-&gt;4)-beta-D-glucosyl]m + acceptor + H2O.</text>
        <dbReference type="EC" id="1.14.99.56"/>
    </reaction>
</comment>
<keyword evidence="3" id="KW-0964">Secreted</keyword>
<keyword evidence="9" id="KW-0503">Monooxygenase</keyword>
<dbReference type="GO" id="GO:0046872">
    <property type="term" value="F:metal ion binding"/>
    <property type="evidence" value="ECO:0007669"/>
    <property type="project" value="UniProtKB-KW"/>
</dbReference>
<evidence type="ECO:0000256" key="9">
    <source>
        <dbReference type="ARBA" id="ARBA00023033"/>
    </source>
</evidence>
<evidence type="ECO:0000256" key="14">
    <source>
        <dbReference type="ARBA" id="ARBA00045077"/>
    </source>
</evidence>
<gene>
    <name evidence="19" type="ORF">AK830_g2529</name>
</gene>
<dbReference type="STRING" id="78410.A0A0P7BER3"/>
<evidence type="ECO:0000256" key="1">
    <source>
        <dbReference type="ARBA" id="ARBA00001973"/>
    </source>
</evidence>
<comment type="caution">
    <text evidence="19">The sequence shown here is derived from an EMBL/GenBank/DDBJ whole genome shotgun (WGS) entry which is preliminary data.</text>
</comment>
<keyword evidence="8" id="KW-0186">Copper</keyword>
<evidence type="ECO:0000256" key="2">
    <source>
        <dbReference type="ARBA" id="ARBA00004613"/>
    </source>
</evidence>
<dbReference type="Pfam" id="PF03443">
    <property type="entry name" value="AA9"/>
    <property type="match status" value="1"/>
</dbReference>
<evidence type="ECO:0000256" key="7">
    <source>
        <dbReference type="ARBA" id="ARBA00023002"/>
    </source>
</evidence>
<comment type="cofactor">
    <cofactor evidence="1">
        <name>Cu(2+)</name>
        <dbReference type="ChEBI" id="CHEBI:29036"/>
    </cofactor>
</comment>
<evidence type="ECO:0000256" key="12">
    <source>
        <dbReference type="ARBA" id="ARBA00023326"/>
    </source>
</evidence>
<dbReference type="GO" id="GO:0004497">
    <property type="term" value="F:monooxygenase activity"/>
    <property type="evidence" value="ECO:0007669"/>
    <property type="project" value="UniProtKB-KW"/>
</dbReference>
<evidence type="ECO:0000256" key="13">
    <source>
        <dbReference type="ARBA" id="ARBA00044502"/>
    </source>
</evidence>
<dbReference type="GO" id="GO:0030245">
    <property type="term" value="P:cellulose catabolic process"/>
    <property type="evidence" value="ECO:0007669"/>
    <property type="project" value="UniProtKB-KW"/>
</dbReference>
<evidence type="ECO:0000256" key="10">
    <source>
        <dbReference type="ARBA" id="ARBA00023157"/>
    </source>
</evidence>
<dbReference type="PROSITE" id="PS51257">
    <property type="entry name" value="PROKAR_LIPOPROTEIN"/>
    <property type="match status" value="1"/>
</dbReference>
<dbReference type="EMBL" id="LKCW01000024">
    <property type="protein sequence ID" value="KPM44001.1"/>
    <property type="molecule type" value="Genomic_DNA"/>
</dbReference>
<feature type="signal peptide" evidence="17">
    <location>
        <begin position="1"/>
        <end position="21"/>
    </location>
</feature>
<keyword evidence="20" id="KW-1185">Reference proteome</keyword>
<accession>A0A0P7BER3</accession>
<dbReference type="Gene3D" id="2.70.50.70">
    <property type="match status" value="1"/>
</dbReference>
<keyword evidence="5 17" id="KW-0732">Signal</keyword>
<sequence length="270" mass="29485">MAMSRAFSLIAALASCSLVSSHGHVNNLVINGVYYETYDSTNFPYQQNPPIVVGWTVNQKDNGFVSPHSYYDSDIICHRDAVPAQGHVEVAAGDVITIQWSEWPDAHHGPIVDYLANCHGPCEDVEKTDLEFFKIDGLGVVDRGNPGKYADDVLIDNGYSWNVQIPENIASGNYVLRHEIIALHNAIEKYGAQNYPQCFNLKITGEGSDEPEGKLGTQLYDAEDPGIYINIYANPSDYEVPGPPIIEGGVTSVNQEPSSAYTTASATTRS</sequence>
<feature type="chain" id="PRO_5006135734" description="lytic cellulose monooxygenase (C4-dehydrogenating)" evidence="17">
    <location>
        <begin position="22"/>
        <end position="270"/>
    </location>
</feature>
<dbReference type="InterPro" id="IPR049892">
    <property type="entry name" value="AA9"/>
</dbReference>
<keyword evidence="10" id="KW-1015">Disulfide bond</keyword>
<dbReference type="EC" id="1.14.99.56" evidence="15"/>
<evidence type="ECO:0000256" key="17">
    <source>
        <dbReference type="SAM" id="SignalP"/>
    </source>
</evidence>
<dbReference type="OrthoDB" id="4849160at2759"/>
<keyword evidence="4" id="KW-0479">Metal-binding</keyword>
<evidence type="ECO:0000256" key="16">
    <source>
        <dbReference type="SAM" id="MobiDB-lite"/>
    </source>
</evidence>
<dbReference type="InterPro" id="IPR005103">
    <property type="entry name" value="AA9_LPMO"/>
</dbReference>
<feature type="domain" description="Auxiliary Activity family 9 catalytic" evidence="18">
    <location>
        <begin position="22"/>
        <end position="236"/>
    </location>
</feature>
<dbReference type="PANTHER" id="PTHR33353">
    <property type="entry name" value="PUTATIVE (AFU_ORTHOLOGUE AFUA_1G12560)-RELATED"/>
    <property type="match status" value="1"/>
</dbReference>
<evidence type="ECO:0000256" key="6">
    <source>
        <dbReference type="ARBA" id="ARBA00023001"/>
    </source>
</evidence>
<evidence type="ECO:0000256" key="11">
    <source>
        <dbReference type="ARBA" id="ARBA00023277"/>
    </source>
</evidence>
<feature type="region of interest" description="Disordered" evidence="16">
    <location>
        <begin position="249"/>
        <end position="270"/>
    </location>
</feature>
<protein>
    <recommendedName>
        <fullName evidence="15">lytic cellulose monooxygenase (C4-dehydrogenating)</fullName>
        <ecNumber evidence="15">1.14.99.56</ecNumber>
    </recommendedName>
</protein>
<name>A0A0P7BER3_9HYPO</name>
<evidence type="ECO:0000256" key="15">
    <source>
        <dbReference type="ARBA" id="ARBA00047174"/>
    </source>
</evidence>